<dbReference type="Pfam" id="PF04145">
    <property type="entry name" value="Ctr"/>
    <property type="match status" value="1"/>
</dbReference>
<dbReference type="InterPro" id="IPR007274">
    <property type="entry name" value="Cop_transporter"/>
</dbReference>
<dbReference type="GO" id="GO:0016020">
    <property type="term" value="C:membrane"/>
    <property type="evidence" value="ECO:0007669"/>
    <property type="project" value="UniProtKB-SubCell"/>
</dbReference>
<gene>
    <name evidence="6" type="ORF">SAPINGB_P003656</name>
</gene>
<feature type="compositionally biased region" description="Gly residues" evidence="5">
    <location>
        <begin position="22"/>
        <end position="32"/>
    </location>
</feature>
<dbReference type="PANTHER" id="PTHR12483:SF115">
    <property type="entry name" value="COPPER TRANSPORT PROTEIN"/>
    <property type="match status" value="1"/>
</dbReference>
<dbReference type="EMBL" id="CABVLU010000003">
    <property type="protein sequence ID" value="VVT53601.1"/>
    <property type="molecule type" value="Genomic_DNA"/>
</dbReference>
<dbReference type="GeneID" id="43582472"/>
<keyword evidence="7" id="KW-1185">Reference proteome</keyword>
<evidence type="ECO:0000313" key="6">
    <source>
        <dbReference type="EMBL" id="VVT53601.1"/>
    </source>
</evidence>
<accession>A0A5E8BRC3</accession>
<evidence type="ECO:0000256" key="1">
    <source>
        <dbReference type="ARBA" id="ARBA00022692"/>
    </source>
</evidence>
<keyword evidence="4" id="KW-0187">Copper transport</keyword>
<feature type="transmembrane region" description="Helical" evidence="4">
    <location>
        <begin position="70"/>
        <end position="87"/>
    </location>
</feature>
<dbReference type="PANTHER" id="PTHR12483">
    <property type="entry name" value="SOLUTE CARRIER FAMILY 31 COPPER TRANSPORTERS"/>
    <property type="match status" value="1"/>
</dbReference>
<keyword evidence="4" id="KW-0813">Transport</keyword>
<name>A0A5E8BRC3_9ASCO</name>
<evidence type="ECO:0000256" key="5">
    <source>
        <dbReference type="SAM" id="MobiDB-lite"/>
    </source>
</evidence>
<keyword evidence="3 4" id="KW-0472">Membrane</keyword>
<feature type="compositionally biased region" description="Basic and acidic residues" evidence="5">
    <location>
        <begin position="1"/>
        <end position="15"/>
    </location>
</feature>
<dbReference type="Proteomes" id="UP000398389">
    <property type="component" value="Unassembled WGS sequence"/>
</dbReference>
<keyword evidence="2 4" id="KW-1133">Transmembrane helix</keyword>
<comment type="similarity">
    <text evidence="4">Belongs to the copper transporter (Ctr) (TC 1.A.56) family. SLC31A subfamily.</text>
</comment>
<dbReference type="OrthoDB" id="161814at2759"/>
<protein>
    <recommendedName>
        <fullName evidence="4">Copper transport protein</fullName>
    </recommendedName>
</protein>
<organism evidence="6 7">
    <name type="scientific">Magnusiomyces paraingens</name>
    <dbReference type="NCBI Taxonomy" id="2606893"/>
    <lineage>
        <taxon>Eukaryota</taxon>
        <taxon>Fungi</taxon>
        <taxon>Dikarya</taxon>
        <taxon>Ascomycota</taxon>
        <taxon>Saccharomycotina</taxon>
        <taxon>Dipodascomycetes</taxon>
        <taxon>Dipodascales</taxon>
        <taxon>Dipodascaceae</taxon>
        <taxon>Magnusiomyces</taxon>
    </lineage>
</organism>
<dbReference type="GO" id="GO:0005375">
    <property type="term" value="F:copper ion transmembrane transporter activity"/>
    <property type="evidence" value="ECO:0007669"/>
    <property type="project" value="UniProtKB-UniRule"/>
</dbReference>
<proteinExistence type="inferred from homology"/>
<evidence type="ECO:0000256" key="2">
    <source>
        <dbReference type="ARBA" id="ARBA00022989"/>
    </source>
</evidence>
<reference evidence="6 7" key="1">
    <citation type="submission" date="2019-09" db="EMBL/GenBank/DDBJ databases">
        <authorList>
            <person name="Brejova B."/>
        </authorList>
    </citation>
    <scope>NUCLEOTIDE SEQUENCE [LARGE SCALE GENOMIC DNA]</scope>
</reference>
<keyword evidence="1 4" id="KW-0812">Transmembrane</keyword>
<keyword evidence="4" id="KW-0406">Ion transport</keyword>
<feature type="region of interest" description="Disordered" evidence="5">
    <location>
        <begin position="1"/>
        <end position="32"/>
    </location>
</feature>
<evidence type="ECO:0000256" key="4">
    <source>
        <dbReference type="RuleBase" id="RU367022"/>
    </source>
</evidence>
<sequence>MDHSQMDHSQMDHSMHTSMDMGNGGMDHGGMGHGGMGKGDMCSMNMIFTWSTDNLCVVFRWWHIRTHTDLLLTLVAVVLLGMGYEYLKVLGARLDAKSASRYPGGRVPLLDESPVNQSSSGAADVASPYTASPPADRLRLSRALLYCFQVFYSFFLMLVFMTYNGWLMLAVTFGAFLGYYTWGYRQPAPLTPAVASSTCNLLARITREYSFINTSRTLLNAIRSASASGATPDRPETARRLARATELTAETSASVLCAARSPACAMFCTYCTVS</sequence>
<comment type="subcellular location">
    <subcellularLocation>
        <location evidence="4">Membrane</location>
        <topology evidence="4">Multi-pass membrane protein</topology>
    </subcellularLocation>
</comment>
<evidence type="ECO:0000256" key="3">
    <source>
        <dbReference type="ARBA" id="ARBA00023136"/>
    </source>
</evidence>
<dbReference type="AlphaFoldDB" id="A0A5E8BRC3"/>
<feature type="region of interest" description="Disordered" evidence="5">
    <location>
        <begin position="108"/>
        <end position="130"/>
    </location>
</feature>
<feature type="transmembrane region" description="Helical" evidence="4">
    <location>
        <begin position="143"/>
        <end position="160"/>
    </location>
</feature>
<keyword evidence="4" id="KW-0186">Copper</keyword>
<dbReference type="RefSeq" id="XP_031854263.1">
    <property type="nucleotide sequence ID" value="XM_031998372.1"/>
</dbReference>
<evidence type="ECO:0000313" key="7">
    <source>
        <dbReference type="Proteomes" id="UP000398389"/>
    </source>
</evidence>